<dbReference type="Proteomes" id="UP001519287">
    <property type="component" value="Unassembled WGS sequence"/>
</dbReference>
<gene>
    <name evidence="1" type="ORF">J2Z66_006571</name>
</gene>
<evidence type="ECO:0000313" key="1">
    <source>
        <dbReference type="EMBL" id="MBP1994930.1"/>
    </source>
</evidence>
<sequence length="55" mass="6008">MNSIGVDAVEPWTSAILKSPELGPDSREVTIERMSDTKVKIFINLDGIDVYGVIS</sequence>
<proteinExistence type="predicted"/>
<comment type="caution">
    <text evidence="1">The sequence shown here is derived from an EMBL/GenBank/DDBJ whole genome shotgun (WGS) entry which is preliminary data.</text>
</comment>
<dbReference type="EMBL" id="JAGGLB010000029">
    <property type="protein sequence ID" value="MBP1994930.1"/>
    <property type="molecule type" value="Genomic_DNA"/>
</dbReference>
<dbReference type="RefSeq" id="WP_209976755.1">
    <property type="nucleotide sequence ID" value="NZ_JAGGLB010000029.1"/>
</dbReference>
<keyword evidence="2" id="KW-1185">Reference proteome</keyword>
<protein>
    <submittedName>
        <fullName evidence="1">Uncharacterized protein</fullName>
    </submittedName>
</protein>
<evidence type="ECO:0000313" key="2">
    <source>
        <dbReference type="Proteomes" id="UP001519287"/>
    </source>
</evidence>
<organism evidence="1 2">
    <name type="scientific">Paenibacillus eucommiae</name>
    <dbReference type="NCBI Taxonomy" id="1355755"/>
    <lineage>
        <taxon>Bacteria</taxon>
        <taxon>Bacillati</taxon>
        <taxon>Bacillota</taxon>
        <taxon>Bacilli</taxon>
        <taxon>Bacillales</taxon>
        <taxon>Paenibacillaceae</taxon>
        <taxon>Paenibacillus</taxon>
    </lineage>
</organism>
<name>A0ABS4J6M2_9BACL</name>
<reference evidence="1 2" key="1">
    <citation type="submission" date="2021-03" db="EMBL/GenBank/DDBJ databases">
        <title>Genomic Encyclopedia of Type Strains, Phase IV (KMG-IV): sequencing the most valuable type-strain genomes for metagenomic binning, comparative biology and taxonomic classification.</title>
        <authorList>
            <person name="Goeker M."/>
        </authorList>
    </citation>
    <scope>NUCLEOTIDE SEQUENCE [LARGE SCALE GENOMIC DNA]</scope>
    <source>
        <strain evidence="1 2">DSM 26048</strain>
    </source>
</reference>
<accession>A0ABS4J6M2</accession>